<gene>
    <name evidence="1" type="ORF">FIBSPDRAFT_874138</name>
</gene>
<organism evidence="1 2">
    <name type="scientific">Athelia psychrophila</name>
    <dbReference type="NCBI Taxonomy" id="1759441"/>
    <lineage>
        <taxon>Eukaryota</taxon>
        <taxon>Fungi</taxon>
        <taxon>Dikarya</taxon>
        <taxon>Basidiomycota</taxon>
        <taxon>Agaricomycotina</taxon>
        <taxon>Agaricomycetes</taxon>
        <taxon>Agaricomycetidae</taxon>
        <taxon>Atheliales</taxon>
        <taxon>Atheliaceae</taxon>
        <taxon>Athelia</taxon>
    </lineage>
</organism>
<keyword evidence="2" id="KW-1185">Reference proteome</keyword>
<protein>
    <submittedName>
        <fullName evidence="1">Uncharacterized protein</fullName>
    </submittedName>
</protein>
<dbReference type="Proteomes" id="UP000076532">
    <property type="component" value="Unassembled WGS sequence"/>
</dbReference>
<dbReference type="EMBL" id="KV417712">
    <property type="protein sequence ID" value="KZP08885.1"/>
    <property type="molecule type" value="Genomic_DNA"/>
</dbReference>
<reference evidence="1 2" key="1">
    <citation type="journal article" date="2016" name="Mol. Biol. Evol.">
        <title>Comparative Genomics of Early-Diverging Mushroom-Forming Fungi Provides Insights into the Origins of Lignocellulose Decay Capabilities.</title>
        <authorList>
            <person name="Nagy L.G."/>
            <person name="Riley R."/>
            <person name="Tritt A."/>
            <person name="Adam C."/>
            <person name="Daum C."/>
            <person name="Floudas D."/>
            <person name="Sun H."/>
            <person name="Yadav J.S."/>
            <person name="Pangilinan J."/>
            <person name="Larsson K.H."/>
            <person name="Matsuura K."/>
            <person name="Barry K."/>
            <person name="Labutti K."/>
            <person name="Kuo R."/>
            <person name="Ohm R.A."/>
            <person name="Bhattacharya S.S."/>
            <person name="Shirouzu T."/>
            <person name="Yoshinaga Y."/>
            <person name="Martin F.M."/>
            <person name="Grigoriev I.V."/>
            <person name="Hibbett D.S."/>
        </authorList>
    </citation>
    <scope>NUCLEOTIDE SEQUENCE [LARGE SCALE GENOMIC DNA]</scope>
    <source>
        <strain evidence="1 2">CBS 109695</strain>
    </source>
</reference>
<sequence>MIGADEVLIGLAVAPSLLLDCTVGGIRLADRGAGKSAKLADVRAKYINGPSSEWGKITLRALVVAVGGGRYGNWELV</sequence>
<evidence type="ECO:0000313" key="1">
    <source>
        <dbReference type="EMBL" id="KZP08885.1"/>
    </source>
</evidence>
<accession>A0A165XTG9</accession>
<dbReference type="AlphaFoldDB" id="A0A165XTG9"/>
<name>A0A165XTG9_9AGAM</name>
<proteinExistence type="predicted"/>
<evidence type="ECO:0000313" key="2">
    <source>
        <dbReference type="Proteomes" id="UP000076532"/>
    </source>
</evidence>